<dbReference type="InterPro" id="IPR050695">
    <property type="entry name" value="N-acetylmuramoyl_amidase_3"/>
</dbReference>
<dbReference type="AlphaFoldDB" id="A0A9W6GP11"/>
<comment type="caution">
    <text evidence="2">The sequence shown here is derived from an EMBL/GenBank/DDBJ whole genome shotgun (WGS) entry which is preliminary data.</text>
</comment>
<organism evidence="2 3">
    <name type="scientific">Propionigenium maris DSM 9537</name>
    <dbReference type="NCBI Taxonomy" id="1123000"/>
    <lineage>
        <taxon>Bacteria</taxon>
        <taxon>Fusobacteriati</taxon>
        <taxon>Fusobacteriota</taxon>
        <taxon>Fusobacteriia</taxon>
        <taxon>Fusobacteriales</taxon>
        <taxon>Fusobacteriaceae</taxon>
        <taxon>Propionigenium</taxon>
    </lineage>
</organism>
<dbReference type="PANTHER" id="PTHR30404:SF8">
    <property type="entry name" value="AUTOLYSIN PH-RELATED"/>
    <property type="match status" value="1"/>
</dbReference>
<accession>A0A9W6GP11</accession>
<dbReference type="RefSeq" id="WP_281836953.1">
    <property type="nucleotide sequence ID" value="NZ_BSDY01000016.1"/>
</dbReference>
<reference evidence="2" key="1">
    <citation type="submission" date="2022-12" db="EMBL/GenBank/DDBJ databases">
        <title>Reference genome sequencing for broad-spectrum identification of bacterial and archaeal isolates by mass spectrometry.</title>
        <authorList>
            <person name="Sekiguchi Y."/>
            <person name="Tourlousse D.M."/>
        </authorList>
    </citation>
    <scope>NUCLEOTIDE SEQUENCE</scope>
    <source>
        <strain evidence="2">10succ1</strain>
    </source>
</reference>
<gene>
    <name evidence="2" type="ORF">PM10SUCC1_28880</name>
</gene>
<dbReference type="SMART" id="SM00646">
    <property type="entry name" value="Ami_3"/>
    <property type="match status" value="1"/>
</dbReference>
<feature type="domain" description="MurNAc-LAA" evidence="1">
    <location>
        <begin position="61"/>
        <end position="168"/>
    </location>
</feature>
<sequence length="175" mass="19804">MKRVVIVPGHSYKDPGAVNESLGITEYEYCLNRTLELLKGDTWDDIDVVLKTRNRSYSELPGEIDSLSPDYILELHLNAANKKAQGSEVLYCRASSRGKRMAEIIQKNLVQRLNLADRGAKSKERKEAGGHILWGTKAPCVIVESFFLDSTRELHRQEVYEALRTSIREIVDKGV</sequence>
<evidence type="ECO:0000313" key="2">
    <source>
        <dbReference type="EMBL" id="GLI57374.1"/>
    </source>
</evidence>
<dbReference type="GO" id="GO:0008745">
    <property type="term" value="F:N-acetylmuramoyl-L-alanine amidase activity"/>
    <property type="evidence" value="ECO:0007669"/>
    <property type="project" value="InterPro"/>
</dbReference>
<dbReference type="PANTHER" id="PTHR30404">
    <property type="entry name" value="N-ACETYLMURAMOYL-L-ALANINE AMIDASE"/>
    <property type="match status" value="1"/>
</dbReference>
<evidence type="ECO:0000313" key="3">
    <source>
        <dbReference type="Proteomes" id="UP001144471"/>
    </source>
</evidence>
<dbReference type="GO" id="GO:0030288">
    <property type="term" value="C:outer membrane-bounded periplasmic space"/>
    <property type="evidence" value="ECO:0007669"/>
    <property type="project" value="TreeGrafter"/>
</dbReference>
<dbReference type="EMBL" id="BSDY01000016">
    <property type="protein sequence ID" value="GLI57374.1"/>
    <property type="molecule type" value="Genomic_DNA"/>
</dbReference>
<dbReference type="GO" id="GO:0009253">
    <property type="term" value="P:peptidoglycan catabolic process"/>
    <property type="evidence" value="ECO:0007669"/>
    <property type="project" value="InterPro"/>
</dbReference>
<proteinExistence type="predicted"/>
<dbReference type="InterPro" id="IPR002508">
    <property type="entry name" value="MurNAc-LAA_cat"/>
</dbReference>
<dbReference type="Pfam" id="PF01520">
    <property type="entry name" value="Amidase_3"/>
    <property type="match status" value="1"/>
</dbReference>
<keyword evidence="3" id="KW-1185">Reference proteome</keyword>
<dbReference type="CDD" id="cd02696">
    <property type="entry name" value="MurNAc-LAA"/>
    <property type="match status" value="1"/>
</dbReference>
<dbReference type="Proteomes" id="UP001144471">
    <property type="component" value="Unassembled WGS sequence"/>
</dbReference>
<evidence type="ECO:0000259" key="1">
    <source>
        <dbReference type="SMART" id="SM00646"/>
    </source>
</evidence>
<dbReference type="SUPFAM" id="SSF53187">
    <property type="entry name" value="Zn-dependent exopeptidases"/>
    <property type="match status" value="1"/>
</dbReference>
<protein>
    <recommendedName>
        <fullName evidence="1">MurNAc-LAA domain-containing protein</fullName>
    </recommendedName>
</protein>
<dbReference type="Gene3D" id="3.40.630.40">
    <property type="entry name" value="Zn-dependent exopeptidases"/>
    <property type="match status" value="1"/>
</dbReference>
<name>A0A9W6GP11_9FUSO</name>